<dbReference type="RefSeq" id="WP_250872637.1">
    <property type="nucleotide sequence ID" value="NZ_JALXFV010000002.1"/>
</dbReference>
<evidence type="ECO:0000256" key="1">
    <source>
        <dbReference type="SAM" id="MobiDB-lite"/>
    </source>
</evidence>
<accession>A0ABD6AUS7</accession>
<keyword evidence="3" id="KW-1185">Reference proteome</keyword>
<name>A0ABD6AUS7_9EURY</name>
<sequence length="119" mass="13066">MSAKTPTLSDHITKPGHVGGRWDQRTAPDAPSPEQAFADSRSVGLLRHHPWFDQGGYPPVDVRVTDLGRSVIVFICLRYYVPEGTRDKAVTCYDARVIDDTALRWACIAIARAGGETDA</sequence>
<gene>
    <name evidence="2" type="ORF">ACFSBT_05155</name>
</gene>
<dbReference type="AlphaFoldDB" id="A0ABD6AUS7"/>
<feature type="region of interest" description="Disordered" evidence="1">
    <location>
        <begin position="1"/>
        <end position="38"/>
    </location>
</feature>
<comment type="caution">
    <text evidence="2">The sequence shown here is derived from an EMBL/GenBank/DDBJ whole genome shotgun (WGS) entry which is preliminary data.</text>
</comment>
<proteinExistence type="predicted"/>
<evidence type="ECO:0000313" key="3">
    <source>
        <dbReference type="Proteomes" id="UP001597187"/>
    </source>
</evidence>
<feature type="compositionally biased region" description="Polar residues" evidence="1">
    <location>
        <begin position="1"/>
        <end position="10"/>
    </location>
</feature>
<reference evidence="2 3" key="1">
    <citation type="journal article" date="2019" name="Int. J. Syst. Evol. Microbiol.">
        <title>The Global Catalogue of Microorganisms (GCM) 10K type strain sequencing project: providing services to taxonomists for standard genome sequencing and annotation.</title>
        <authorList>
            <consortium name="The Broad Institute Genomics Platform"/>
            <consortium name="The Broad Institute Genome Sequencing Center for Infectious Disease"/>
            <person name="Wu L."/>
            <person name="Ma J."/>
        </authorList>
    </citation>
    <scope>NUCLEOTIDE SEQUENCE [LARGE SCALE GENOMIC DNA]</scope>
    <source>
        <strain evidence="2 3">CGMCC 1.12563</strain>
    </source>
</reference>
<protein>
    <submittedName>
        <fullName evidence="2">Uncharacterized protein</fullName>
    </submittedName>
</protein>
<organism evidence="2 3">
    <name type="scientific">Halomarina rubra</name>
    <dbReference type="NCBI Taxonomy" id="2071873"/>
    <lineage>
        <taxon>Archaea</taxon>
        <taxon>Methanobacteriati</taxon>
        <taxon>Methanobacteriota</taxon>
        <taxon>Stenosarchaea group</taxon>
        <taxon>Halobacteria</taxon>
        <taxon>Halobacteriales</taxon>
        <taxon>Natronomonadaceae</taxon>
        <taxon>Halomarina</taxon>
    </lineage>
</organism>
<dbReference type="Proteomes" id="UP001597187">
    <property type="component" value="Unassembled WGS sequence"/>
</dbReference>
<evidence type="ECO:0000313" key="2">
    <source>
        <dbReference type="EMBL" id="MFD1512669.1"/>
    </source>
</evidence>
<dbReference type="EMBL" id="JBHUDC010000002">
    <property type="protein sequence ID" value="MFD1512669.1"/>
    <property type="molecule type" value="Genomic_DNA"/>
</dbReference>